<dbReference type="PANTHER" id="PTHR45036">
    <property type="entry name" value="METHYLTRANSFERASE LIKE 7B"/>
    <property type="match status" value="1"/>
</dbReference>
<dbReference type="CDD" id="cd02440">
    <property type="entry name" value="AdoMet_MTases"/>
    <property type="match status" value="1"/>
</dbReference>
<dbReference type="EMBL" id="CP036402">
    <property type="protein sequence ID" value="QBI21642.1"/>
    <property type="molecule type" value="Genomic_DNA"/>
</dbReference>
<feature type="domain" description="Methyltransferase type 11" evidence="2">
    <location>
        <begin position="37"/>
        <end position="132"/>
    </location>
</feature>
<reference evidence="3 4" key="1">
    <citation type="submission" date="2019-01" db="EMBL/GenBank/DDBJ databases">
        <title>Egibacter rhizosphaerae EGI 80759T.</title>
        <authorList>
            <person name="Chen D.-D."/>
            <person name="Tian Y."/>
            <person name="Jiao J.-Y."/>
            <person name="Zhang X.-T."/>
            <person name="Zhang Y.-G."/>
            <person name="Zhang Y."/>
            <person name="Xiao M."/>
            <person name="Shu W.-S."/>
            <person name="Li W.-J."/>
        </authorList>
    </citation>
    <scope>NUCLEOTIDE SEQUENCE [LARGE SCALE GENOMIC DNA]</scope>
    <source>
        <strain evidence="3 4">EGI 80759</strain>
    </source>
</reference>
<evidence type="ECO:0000259" key="2">
    <source>
        <dbReference type="Pfam" id="PF08241"/>
    </source>
</evidence>
<dbReference type="InterPro" id="IPR052356">
    <property type="entry name" value="Thiol_S-MT"/>
</dbReference>
<dbReference type="KEGG" id="erz:ER308_20110"/>
<dbReference type="RefSeq" id="WP_131156634.1">
    <property type="nucleotide sequence ID" value="NZ_CP036402.1"/>
</dbReference>
<proteinExistence type="predicted"/>
<dbReference type="Proteomes" id="UP000291469">
    <property type="component" value="Chromosome"/>
</dbReference>
<dbReference type="PANTHER" id="PTHR45036:SF1">
    <property type="entry name" value="METHYLTRANSFERASE LIKE 7A"/>
    <property type="match status" value="1"/>
</dbReference>
<evidence type="ECO:0000313" key="4">
    <source>
        <dbReference type="Proteomes" id="UP000291469"/>
    </source>
</evidence>
<dbReference type="GO" id="GO:0008757">
    <property type="term" value="F:S-adenosylmethionine-dependent methyltransferase activity"/>
    <property type="evidence" value="ECO:0007669"/>
    <property type="project" value="InterPro"/>
</dbReference>
<dbReference type="InterPro" id="IPR013216">
    <property type="entry name" value="Methyltransf_11"/>
</dbReference>
<organism evidence="3 4">
    <name type="scientific">Egibacter rhizosphaerae</name>
    <dbReference type="NCBI Taxonomy" id="1670831"/>
    <lineage>
        <taxon>Bacteria</taxon>
        <taxon>Bacillati</taxon>
        <taxon>Actinomycetota</taxon>
        <taxon>Nitriliruptoria</taxon>
        <taxon>Egibacterales</taxon>
        <taxon>Egibacteraceae</taxon>
        <taxon>Egibacter</taxon>
    </lineage>
</organism>
<keyword evidence="3" id="KW-0489">Methyltransferase</keyword>
<gene>
    <name evidence="3" type="ORF">ER308_20110</name>
</gene>
<name>A0A411YKB5_9ACTN</name>
<dbReference type="Gene3D" id="3.40.50.150">
    <property type="entry name" value="Vaccinia Virus protein VP39"/>
    <property type="match status" value="1"/>
</dbReference>
<dbReference type="GO" id="GO:0032259">
    <property type="term" value="P:methylation"/>
    <property type="evidence" value="ECO:0007669"/>
    <property type="project" value="UniProtKB-KW"/>
</dbReference>
<accession>A0A411YKB5</accession>
<sequence>MGRLYARFYDRASAKYEATVIGPRRDALLADAAGTVLELGAGTGANLGRYPTTVTRLLLTEPDPHMRRRLCGREELARSPAEVLDAPAERLPVTDASVDTVVTTMVLCSVDDVDATLAEVRRVLRPGGRFLFLEHVRASDPAVSRWQDRLTPLGRRLGNGCHLNRDTLTAIRAAGFRVDDLTTHPTPGRAERLQPMVQGIATASSTEPRRDPHPPAEGAAPA</sequence>
<keyword evidence="3" id="KW-0808">Transferase</keyword>
<dbReference type="Pfam" id="PF08241">
    <property type="entry name" value="Methyltransf_11"/>
    <property type="match status" value="1"/>
</dbReference>
<dbReference type="AlphaFoldDB" id="A0A411YKB5"/>
<dbReference type="SUPFAM" id="SSF53335">
    <property type="entry name" value="S-adenosyl-L-methionine-dependent methyltransferases"/>
    <property type="match status" value="1"/>
</dbReference>
<feature type="region of interest" description="Disordered" evidence="1">
    <location>
        <begin position="199"/>
        <end position="222"/>
    </location>
</feature>
<evidence type="ECO:0000256" key="1">
    <source>
        <dbReference type="SAM" id="MobiDB-lite"/>
    </source>
</evidence>
<dbReference type="OrthoDB" id="65624at2"/>
<protein>
    <submittedName>
        <fullName evidence="3">Class I SAM-dependent methyltransferase</fullName>
    </submittedName>
</protein>
<keyword evidence="4" id="KW-1185">Reference proteome</keyword>
<dbReference type="InterPro" id="IPR029063">
    <property type="entry name" value="SAM-dependent_MTases_sf"/>
</dbReference>
<evidence type="ECO:0000313" key="3">
    <source>
        <dbReference type="EMBL" id="QBI21642.1"/>
    </source>
</evidence>